<keyword evidence="3 16" id="KW-0812">Transmembrane</keyword>
<dbReference type="InterPro" id="IPR038050">
    <property type="entry name" value="Neuro_actylchol_rec"/>
</dbReference>
<reference evidence="20" key="1">
    <citation type="submission" date="2022-03" db="EMBL/GenBank/DDBJ databases">
        <authorList>
            <person name="Martin C."/>
        </authorList>
    </citation>
    <scope>NUCLEOTIDE SEQUENCE</scope>
</reference>
<dbReference type="GO" id="GO:0005230">
    <property type="term" value="F:extracellular ligand-gated monoatomic ion channel activity"/>
    <property type="evidence" value="ECO:0007669"/>
    <property type="project" value="InterPro"/>
</dbReference>
<dbReference type="InterPro" id="IPR006029">
    <property type="entry name" value="Neurotrans-gated_channel_TM"/>
</dbReference>
<evidence type="ECO:0000256" key="4">
    <source>
        <dbReference type="ARBA" id="ARBA00022729"/>
    </source>
</evidence>
<keyword evidence="10" id="KW-0869">Chloride channel</keyword>
<keyword evidence="13" id="KW-0628">Postsynaptic cell membrane</keyword>
<comment type="caution">
    <text evidence="20">The sequence shown here is derived from an EMBL/GenBank/DDBJ whole genome shotgun (WGS) entry which is preliminary data.</text>
</comment>
<keyword evidence="6" id="KW-0770">Synapse</keyword>
<evidence type="ECO:0000256" key="3">
    <source>
        <dbReference type="ARBA" id="ARBA00022692"/>
    </source>
</evidence>
<evidence type="ECO:0000256" key="17">
    <source>
        <dbReference type="SAM" id="MobiDB-lite"/>
    </source>
</evidence>
<evidence type="ECO:0000256" key="8">
    <source>
        <dbReference type="ARBA" id="ARBA00023136"/>
    </source>
</evidence>
<dbReference type="InterPro" id="IPR006028">
    <property type="entry name" value="GABAA/Glycine_rcpt"/>
</dbReference>
<accession>A0A8J1YA34</accession>
<dbReference type="Proteomes" id="UP000749559">
    <property type="component" value="Unassembled WGS sequence"/>
</dbReference>
<evidence type="ECO:0000313" key="20">
    <source>
        <dbReference type="EMBL" id="CAH1772522.1"/>
    </source>
</evidence>
<name>A0A8J1YA34_OWEFU</name>
<feature type="domain" description="Neurotransmitter-gated ion-channel ligand-binding" evidence="18">
    <location>
        <begin position="65"/>
        <end position="262"/>
    </location>
</feature>
<keyword evidence="8 16" id="KW-0472">Membrane</keyword>
<dbReference type="PRINTS" id="PR00252">
    <property type="entry name" value="NRIONCHANNEL"/>
</dbReference>
<keyword evidence="9" id="KW-1015">Disulfide bond</keyword>
<feature type="transmembrane region" description="Helical" evidence="16">
    <location>
        <begin position="328"/>
        <end position="347"/>
    </location>
</feature>
<dbReference type="EMBL" id="CAIIXF020000001">
    <property type="protein sequence ID" value="CAH1772522.1"/>
    <property type="molecule type" value="Genomic_DNA"/>
</dbReference>
<dbReference type="PANTHER" id="PTHR18945">
    <property type="entry name" value="NEUROTRANSMITTER GATED ION CHANNEL"/>
    <property type="match status" value="1"/>
</dbReference>
<evidence type="ECO:0000256" key="11">
    <source>
        <dbReference type="ARBA" id="ARBA00023180"/>
    </source>
</evidence>
<dbReference type="Gene3D" id="1.20.58.390">
    <property type="entry name" value="Neurotransmitter-gated ion-channel transmembrane domain"/>
    <property type="match status" value="1"/>
</dbReference>
<keyword evidence="12" id="KW-0868">Chloride</keyword>
<keyword evidence="11" id="KW-0325">Glycoprotein</keyword>
<dbReference type="GO" id="GO:0005254">
    <property type="term" value="F:chloride channel activity"/>
    <property type="evidence" value="ECO:0007669"/>
    <property type="project" value="UniProtKB-KW"/>
</dbReference>
<feature type="domain" description="Neurotransmitter-gated ion-channel transmembrane" evidence="19">
    <location>
        <begin position="270"/>
        <end position="394"/>
    </location>
</feature>
<dbReference type="GO" id="GO:0045211">
    <property type="term" value="C:postsynaptic membrane"/>
    <property type="evidence" value="ECO:0007669"/>
    <property type="project" value="UniProtKB-SubCell"/>
</dbReference>
<dbReference type="InterPro" id="IPR036734">
    <property type="entry name" value="Neur_chan_lig-bd_sf"/>
</dbReference>
<dbReference type="InterPro" id="IPR036719">
    <property type="entry name" value="Neuro-gated_channel_TM_sf"/>
</dbReference>
<evidence type="ECO:0000256" key="5">
    <source>
        <dbReference type="ARBA" id="ARBA00022989"/>
    </source>
</evidence>
<dbReference type="FunFam" id="2.70.170.10:FF:000045">
    <property type="entry name" value="Predicted protein"/>
    <property type="match status" value="1"/>
</dbReference>
<evidence type="ECO:0000259" key="18">
    <source>
        <dbReference type="Pfam" id="PF02931"/>
    </source>
</evidence>
<dbReference type="GO" id="GO:0034707">
    <property type="term" value="C:chloride channel complex"/>
    <property type="evidence" value="ECO:0007669"/>
    <property type="project" value="UniProtKB-KW"/>
</dbReference>
<comment type="caution">
    <text evidence="16">Lacks conserved residue(s) required for the propagation of feature annotation.</text>
</comment>
<gene>
    <name evidence="20" type="ORF">OFUS_LOCUS276</name>
</gene>
<feature type="region of interest" description="Disordered" evidence="17">
    <location>
        <begin position="378"/>
        <end position="400"/>
    </location>
</feature>
<feature type="chain" id="PRO_5042621182" evidence="16">
    <location>
        <begin position="23"/>
        <end position="449"/>
    </location>
</feature>
<evidence type="ECO:0000256" key="13">
    <source>
        <dbReference type="ARBA" id="ARBA00023257"/>
    </source>
</evidence>
<protein>
    <submittedName>
        <fullName evidence="20">Uncharacterized protein</fullName>
    </submittedName>
</protein>
<dbReference type="GO" id="GO:0004888">
    <property type="term" value="F:transmembrane signaling receptor activity"/>
    <property type="evidence" value="ECO:0007669"/>
    <property type="project" value="InterPro"/>
</dbReference>
<comment type="subcellular location">
    <subcellularLocation>
        <location evidence="15">Postsynaptic cell membrane</location>
        <topology evidence="15">Multi-pass membrane protein</topology>
    </subcellularLocation>
</comment>
<sequence>MWIETDIYILLLVVIETLAIYAKDLDARGGDRNVTVKRRKGSRGRRPKPNWLGERTIKIRGKDIKYDKRDSPHGSDPTEVKIGIYINTFYSISEQTMDYSVNIYFRQTWYEPRLAKKDKRKKGESGMIKLADGMWSQLWVPDTTFRNEKKAAFHDVTIPNRLMRLYDDGKIWYAMKLTVTLSCPMNLAKYPMDTQFCPIMIESFGYTKSTLYFNWWDTPVATEDHLEMPQFRLIKSHLIDCSQNYSTGAYPCLQINFELKRDLGYYIIQIYMPSWLIVILSWVGFWINVDAVPARVTIGLLTVLTTTTQSSGARSSLPRVSYIKAIDVWMSVCLIFVFSSLLEYAVVNVMSRKQTQSTSFNMNMRMRRKQLAGMIGSRKADNMGSGDESSGNSTKQMKATMPDWDGKRKARMIDKRSRKIFPCSFLLFNIVYWVVYGAIMKDTPPVMGG</sequence>
<evidence type="ECO:0000259" key="19">
    <source>
        <dbReference type="Pfam" id="PF02932"/>
    </source>
</evidence>
<dbReference type="Pfam" id="PF02932">
    <property type="entry name" value="Neur_chan_memb"/>
    <property type="match status" value="1"/>
</dbReference>
<keyword evidence="2" id="KW-1003">Cell membrane</keyword>
<keyword evidence="5 16" id="KW-1133">Transmembrane helix</keyword>
<evidence type="ECO:0000256" key="10">
    <source>
        <dbReference type="ARBA" id="ARBA00023173"/>
    </source>
</evidence>
<dbReference type="SUPFAM" id="SSF63712">
    <property type="entry name" value="Nicotinic receptor ligand binding domain-like"/>
    <property type="match status" value="1"/>
</dbReference>
<dbReference type="InterPro" id="IPR006201">
    <property type="entry name" value="Neur_channel"/>
</dbReference>
<dbReference type="InterPro" id="IPR018000">
    <property type="entry name" value="Neurotransmitter_ion_chnl_CS"/>
</dbReference>
<evidence type="ECO:0000256" key="9">
    <source>
        <dbReference type="ARBA" id="ARBA00023157"/>
    </source>
</evidence>
<evidence type="ECO:0000256" key="7">
    <source>
        <dbReference type="ARBA" id="ARBA00023065"/>
    </source>
</evidence>
<feature type="transmembrane region" description="Helical" evidence="16">
    <location>
        <begin position="420"/>
        <end position="439"/>
    </location>
</feature>
<proteinExistence type="inferred from homology"/>
<dbReference type="InterPro" id="IPR006202">
    <property type="entry name" value="Neur_chan_lig-bd"/>
</dbReference>
<feature type="transmembrane region" description="Helical" evidence="16">
    <location>
        <begin position="263"/>
        <end position="287"/>
    </location>
</feature>
<dbReference type="AlphaFoldDB" id="A0A8J1YA34"/>
<dbReference type="FunFam" id="1.20.58.390:FF:000067">
    <property type="entry name" value="Glycine receptor subunit alpha-2"/>
    <property type="match status" value="1"/>
</dbReference>
<dbReference type="CDD" id="cd19049">
    <property type="entry name" value="LGIC_TM_anion"/>
    <property type="match status" value="1"/>
</dbReference>
<keyword evidence="7 16" id="KW-0406">Ion transport</keyword>
<comment type="similarity">
    <text evidence="16">Belongs to the ligand-gated ion channel (TC 1.A.9) family.</text>
</comment>
<dbReference type="Gene3D" id="2.70.170.10">
    <property type="entry name" value="Neurotransmitter-gated ion-channel ligand-binding domain"/>
    <property type="match status" value="1"/>
</dbReference>
<evidence type="ECO:0000256" key="2">
    <source>
        <dbReference type="ARBA" id="ARBA00022475"/>
    </source>
</evidence>
<keyword evidence="1 16" id="KW-0813">Transport</keyword>
<dbReference type="PRINTS" id="PR00253">
    <property type="entry name" value="GABAARECEPTR"/>
</dbReference>
<feature type="signal peptide" evidence="16">
    <location>
        <begin position="1"/>
        <end position="22"/>
    </location>
</feature>
<keyword evidence="4 16" id="KW-0732">Signal</keyword>
<dbReference type="PROSITE" id="PS00236">
    <property type="entry name" value="NEUROTR_ION_CHANNEL"/>
    <property type="match status" value="1"/>
</dbReference>
<dbReference type="OrthoDB" id="407674at2759"/>
<organism evidence="20 21">
    <name type="scientific">Owenia fusiformis</name>
    <name type="common">Polychaete worm</name>
    <dbReference type="NCBI Taxonomy" id="6347"/>
    <lineage>
        <taxon>Eukaryota</taxon>
        <taxon>Metazoa</taxon>
        <taxon>Spiralia</taxon>
        <taxon>Lophotrochozoa</taxon>
        <taxon>Annelida</taxon>
        <taxon>Polychaeta</taxon>
        <taxon>Sedentaria</taxon>
        <taxon>Canalipalpata</taxon>
        <taxon>Sabellida</taxon>
        <taxon>Oweniida</taxon>
        <taxon>Oweniidae</taxon>
        <taxon>Owenia</taxon>
    </lineage>
</organism>
<dbReference type="NCBIfam" id="TIGR00860">
    <property type="entry name" value="LIC"/>
    <property type="match status" value="1"/>
</dbReference>
<evidence type="ECO:0000256" key="15">
    <source>
        <dbReference type="ARBA" id="ARBA00034104"/>
    </source>
</evidence>
<keyword evidence="14 16" id="KW-0407">Ion channel</keyword>
<dbReference type="Pfam" id="PF02931">
    <property type="entry name" value="Neur_chan_LBD"/>
    <property type="match status" value="1"/>
</dbReference>
<evidence type="ECO:0000256" key="16">
    <source>
        <dbReference type="RuleBase" id="RU000687"/>
    </source>
</evidence>
<keyword evidence="21" id="KW-1185">Reference proteome</keyword>
<evidence type="ECO:0000256" key="6">
    <source>
        <dbReference type="ARBA" id="ARBA00023018"/>
    </source>
</evidence>
<evidence type="ECO:0000256" key="1">
    <source>
        <dbReference type="ARBA" id="ARBA00022448"/>
    </source>
</evidence>
<dbReference type="SUPFAM" id="SSF90112">
    <property type="entry name" value="Neurotransmitter-gated ion-channel transmembrane pore"/>
    <property type="match status" value="1"/>
</dbReference>
<evidence type="ECO:0000256" key="14">
    <source>
        <dbReference type="ARBA" id="ARBA00023303"/>
    </source>
</evidence>
<feature type="compositionally biased region" description="Polar residues" evidence="17">
    <location>
        <begin position="387"/>
        <end position="397"/>
    </location>
</feature>
<dbReference type="CDD" id="cd18991">
    <property type="entry name" value="LGIC_ECD_GlyR"/>
    <property type="match status" value="1"/>
</dbReference>
<evidence type="ECO:0000313" key="21">
    <source>
        <dbReference type="Proteomes" id="UP000749559"/>
    </source>
</evidence>
<evidence type="ECO:0000256" key="12">
    <source>
        <dbReference type="ARBA" id="ARBA00023214"/>
    </source>
</evidence>